<evidence type="ECO:0000313" key="3">
    <source>
        <dbReference type="Proteomes" id="UP000030826"/>
    </source>
</evidence>
<evidence type="ECO:0000259" key="1">
    <source>
        <dbReference type="Pfam" id="PF16242"/>
    </source>
</evidence>
<feature type="domain" description="General stress protein FMN-binding split barrel" evidence="1">
    <location>
        <begin position="8"/>
        <end position="138"/>
    </location>
</feature>
<dbReference type="Gene3D" id="2.30.110.10">
    <property type="entry name" value="Electron Transport, Fmn-binding Protein, Chain A"/>
    <property type="match status" value="1"/>
</dbReference>
<dbReference type="InterPro" id="IPR052917">
    <property type="entry name" value="Stress-Dev_Protein"/>
</dbReference>
<organism evidence="2 3">
    <name type="scientific">Aureimonas altamirensis</name>
    <dbReference type="NCBI Taxonomy" id="370622"/>
    <lineage>
        <taxon>Bacteria</taxon>
        <taxon>Pseudomonadati</taxon>
        <taxon>Pseudomonadota</taxon>
        <taxon>Alphaproteobacteria</taxon>
        <taxon>Hyphomicrobiales</taxon>
        <taxon>Aurantimonadaceae</taxon>
        <taxon>Aureimonas</taxon>
    </lineage>
</organism>
<sequence length="144" mass="15970">MATWTLGDIAEKMADIDFCMLATQEAGSSITSRPMSNNGDVDYDGDSWFFAYEQSAKIRQIEANDNVTLTFAGAKRLLGAPGVFLSVEGRAELVRDKAAFEAHYHKGLDRWFPQGTDTPGMILIKVNARKIRYWDGEDEGTLAL</sequence>
<gene>
    <name evidence="2" type="ORF">LA66_10030</name>
</gene>
<dbReference type="SUPFAM" id="SSF50475">
    <property type="entry name" value="FMN-binding split barrel"/>
    <property type="match status" value="1"/>
</dbReference>
<accession>A0A0B1Q7T4</accession>
<reference evidence="2 3" key="1">
    <citation type="submission" date="2014-09" db="EMBL/GenBank/DDBJ databases">
        <title>Isolation and characterization of Aurantimonas altamirensis ON-56566 from clinical sample following a dog bite.</title>
        <authorList>
            <person name="Eshaghi A."/>
            <person name="Li A."/>
            <person name="Shahinas D."/>
            <person name="Bahn P."/>
            <person name="Kus J.V."/>
            <person name="Patel S.N."/>
        </authorList>
    </citation>
    <scope>NUCLEOTIDE SEQUENCE [LARGE SCALE GENOMIC DNA]</scope>
    <source>
        <strain evidence="2 3">ON-56566</strain>
    </source>
</reference>
<dbReference type="InterPro" id="IPR038725">
    <property type="entry name" value="YdaG_split_barrel_FMN-bd"/>
</dbReference>
<dbReference type="OrthoDB" id="1432662at2"/>
<dbReference type="Proteomes" id="UP000030826">
    <property type="component" value="Unassembled WGS sequence"/>
</dbReference>
<dbReference type="Pfam" id="PF16242">
    <property type="entry name" value="Pyrid_ox_like"/>
    <property type="match status" value="1"/>
</dbReference>
<proteinExistence type="predicted"/>
<dbReference type="PANTHER" id="PTHR34818">
    <property type="entry name" value="PROTEIN BLI-3"/>
    <property type="match status" value="1"/>
</dbReference>
<dbReference type="AlphaFoldDB" id="A0A0B1Q7T4"/>
<dbReference type="STRING" id="370622.LA66_10030"/>
<evidence type="ECO:0000313" key="2">
    <source>
        <dbReference type="EMBL" id="KHJ54890.1"/>
    </source>
</evidence>
<dbReference type="InterPro" id="IPR012349">
    <property type="entry name" value="Split_barrel_FMN-bd"/>
</dbReference>
<dbReference type="EMBL" id="JRFJ01000002">
    <property type="protein sequence ID" value="KHJ54890.1"/>
    <property type="molecule type" value="Genomic_DNA"/>
</dbReference>
<comment type="caution">
    <text evidence="2">The sequence shown here is derived from an EMBL/GenBank/DDBJ whole genome shotgun (WGS) entry which is preliminary data.</text>
</comment>
<dbReference type="RefSeq" id="WP_039192034.1">
    <property type="nucleotide sequence ID" value="NZ_JRFJ01000002.1"/>
</dbReference>
<name>A0A0B1Q7T4_9HYPH</name>
<protein>
    <submittedName>
        <fullName evidence="2">Pyridoxamine 5'-phosphate oxidase</fullName>
    </submittedName>
</protein>
<dbReference type="PANTHER" id="PTHR34818:SF1">
    <property type="entry name" value="PROTEIN BLI-3"/>
    <property type="match status" value="1"/>
</dbReference>